<accession>A0A8R7K4G5</accession>
<name>A0A8R7K4G5_TRIUA</name>
<reference evidence="1" key="3">
    <citation type="submission" date="2022-06" db="UniProtKB">
        <authorList>
            <consortium name="EnsemblPlants"/>
        </authorList>
    </citation>
    <scope>IDENTIFICATION</scope>
</reference>
<dbReference type="EnsemblPlants" id="TuG1812G0100004303.01.T01">
    <property type="protein sequence ID" value="TuG1812G0100004303.01.T01.cds289381"/>
    <property type="gene ID" value="TuG1812G0100004303.01"/>
</dbReference>
<evidence type="ECO:0000313" key="1">
    <source>
        <dbReference type="EnsemblPlants" id="TuG1812G0100004303.01.T01.cds289381"/>
    </source>
</evidence>
<reference evidence="1" key="2">
    <citation type="submission" date="2018-03" db="EMBL/GenBank/DDBJ databases">
        <title>The Triticum urartu genome reveals the dynamic nature of wheat genome evolution.</title>
        <authorList>
            <person name="Ling H."/>
            <person name="Ma B."/>
            <person name="Shi X."/>
            <person name="Liu H."/>
            <person name="Dong L."/>
            <person name="Sun H."/>
            <person name="Cao Y."/>
            <person name="Gao Q."/>
            <person name="Zheng S."/>
            <person name="Li Y."/>
            <person name="Yu Y."/>
            <person name="Du H."/>
            <person name="Qi M."/>
            <person name="Li Y."/>
            <person name="Yu H."/>
            <person name="Cui Y."/>
            <person name="Wang N."/>
            <person name="Chen C."/>
            <person name="Wu H."/>
            <person name="Zhao Y."/>
            <person name="Zhang J."/>
            <person name="Li Y."/>
            <person name="Zhou W."/>
            <person name="Zhang B."/>
            <person name="Hu W."/>
            <person name="Eijk M."/>
            <person name="Tang J."/>
            <person name="Witsenboer H."/>
            <person name="Zhao S."/>
            <person name="Li Z."/>
            <person name="Zhang A."/>
            <person name="Wang D."/>
            <person name="Liang C."/>
        </authorList>
    </citation>
    <scope>NUCLEOTIDE SEQUENCE [LARGE SCALE GENOMIC DNA]</scope>
    <source>
        <strain evidence="1">cv. G1812</strain>
    </source>
</reference>
<protein>
    <submittedName>
        <fullName evidence="1">Uncharacterized protein</fullName>
    </submittedName>
</protein>
<dbReference type="AlphaFoldDB" id="A0A8R7K4G5"/>
<proteinExistence type="predicted"/>
<reference evidence="2" key="1">
    <citation type="journal article" date="2013" name="Nature">
        <title>Draft genome of the wheat A-genome progenitor Triticum urartu.</title>
        <authorList>
            <person name="Ling H.Q."/>
            <person name="Zhao S."/>
            <person name="Liu D."/>
            <person name="Wang J."/>
            <person name="Sun H."/>
            <person name="Zhang C."/>
            <person name="Fan H."/>
            <person name="Li D."/>
            <person name="Dong L."/>
            <person name="Tao Y."/>
            <person name="Gao C."/>
            <person name="Wu H."/>
            <person name="Li Y."/>
            <person name="Cui Y."/>
            <person name="Guo X."/>
            <person name="Zheng S."/>
            <person name="Wang B."/>
            <person name="Yu K."/>
            <person name="Liang Q."/>
            <person name="Yang W."/>
            <person name="Lou X."/>
            <person name="Chen J."/>
            <person name="Feng M."/>
            <person name="Jian J."/>
            <person name="Zhang X."/>
            <person name="Luo G."/>
            <person name="Jiang Y."/>
            <person name="Liu J."/>
            <person name="Wang Z."/>
            <person name="Sha Y."/>
            <person name="Zhang B."/>
            <person name="Wu H."/>
            <person name="Tang D."/>
            <person name="Shen Q."/>
            <person name="Xue P."/>
            <person name="Zou S."/>
            <person name="Wang X."/>
            <person name="Liu X."/>
            <person name="Wang F."/>
            <person name="Yang Y."/>
            <person name="An X."/>
            <person name="Dong Z."/>
            <person name="Zhang K."/>
            <person name="Zhang X."/>
            <person name="Luo M.C."/>
            <person name="Dvorak J."/>
            <person name="Tong Y."/>
            <person name="Wang J."/>
            <person name="Yang H."/>
            <person name="Li Z."/>
            <person name="Wang D."/>
            <person name="Zhang A."/>
            <person name="Wang J."/>
        </authorList>
    </citation>
    <scope>NUCLEOTIDE SEQUENCE</scope>
    <source>
        <strain evidence="2">cv. G1812</strain>
    </source>
</reference>
<organism evidence="1 2">
    <name type="scientific">Triticum urartu</name>
    <name type="common">Red wild einkorn</name>
    <name type="synonym">Crithodium urartu</name>
    <dbReference type="NCBI Taxonomy" id="4572"/>
    <lineage>
        <taxon>Eukaryota</taxon>
        <taxon>Viridiplantae</taxon>
        <taxon>Streptophyta</taxon>
        <taxon>Embryophyta</taxon>
        <taxon>Tracheophyta</taxon>
        <taxon>Spermatophyta</taxon>
        <taxon>Magnoliopsida</taxon>
        <taxon>Liliopsida</taxon>
        <taxon>Poales</taxon>
        <taxon>Poaceae</taxon>
        <taxon>BOP clade</taxon>
        <taxon>Pooideae</taxon>
        <taxon>Triticodae</taxon>
        <taxon>Triticeae</taxon>
        <taxon>Triticinae</taxon>
        <taxon>Triticum</taxon>
    </lineage>
</organism>
<dbReference type="Proteomes" id="UP000015106">
    <property type="component" value="Chromosome 1"/>
</dbReference>
<evidence type="ECO:0000313" key="2">
    <source>
        <dbReference type="Proteomes" id="UP000015106"/>
    </source>
</evidence>
<sequence length="41" mass="4838">MLVAFDDILTWSFLYFKYLYFEHVAQSKASSLSNFLLTNNV</sequence>
<dbReference type="Gramene" id="TuG1812G0100004303.01.T01">
    <property type="protein sequence ID" value="TuG1812G0100004303.01.T01.cds289381"/>
    <property type="gene ID" value="TuG1812G0100004303.01"/>
</dbReference>
<keyword evidence="2" id="KW-1185">Reference proteome</keyword>